<organism evidence="1 2">
    <name type="scientific">Mycena chlorophos</name>
    <name type="common">Agaric fungus</name>
    <name type="synonym">Agaricus chlorophos</name>
    <dbReference type="NCBI Taxonomy" id="658473"/>
    <lineage>
        <taxon>Eukaryota</taxon>
        <taxon>Fungi</taxon>
        <taxon>Dikarya</taxon>
        <taxon>Basidiomycota</taxon>
        <taxon>Agaricomycotina</taxon>
        <taxon>Agaricomycetes</taxon>
        <taxon>Agaricomycetidae</taxon>
        <taxon>Agaricales</taxon>
        <taxon>Marasmiineae</taxon>
        <taxon>Mycenaceae</taxon>
        <taxon>Mycena</taxon>
    </lineage>
</organism>
<evidence type="ECO:0000313" key="2">
    <source>
        <dbReference type="Proteomes" id="UP000815677"/>
    </source>
</evidence>
<dbReference type="Proteomes" id="UP000815677">
    <property type="component" value="Unassembled WGS sequence"/>
</dbReference>
<reference evidence="1" key="1">
    <citation type="submission" date="2014-09" db="EMBL/GenBank/DDBJ databases">
        <title>Genome sequence of the luminous mushroom Mycena chlorophos for searching fungal bioluminescence genes.</title>
        <authorList>
            <person name="Tanaka Y."/>
            <person name="Kasuga D."/>
            <person name="Oba Y."/>
            <person name="Hase S."/>
            <person name="Sato K."/>
            <person name="Oba Y."/>
            <person name="Sakakibara Y."/>
        </authorList>
    </citation>
    <scope>NUCLEOTIDE SEQUENCE</scope>
</reference>
<evidence type="ECO:0000313" key="1">
    <source>
        <dbReference type="EMBL" id="GAT54558.1"/>
    </source>
</evidence>
<gene>
    <name evidence="1" type="ORF">MCHLO_11405</name>
</gene>
<accession>A0ABQ0LTV5</accession>
<name>A0ABQ0LTV5_MYCCL</name>
<protein>
    <submittedName>
        <fullName evidence="1">Uncharacterized protein</fullName>
    </submittedName>
</protein>
<keyword evidence="2" id="KW-1185">Reference proteome</keyword>
<feature type="non-terminal residue" evidence="1">
    <location>
        <position position="36"/>
    </location>
</feature>
<proteinExistence type="predicted"/>
<sequence>MRATADSHSRVLHLPALSSPSAMIGALVGPKAASGS</sequence>
<dbReference type="EMBL" id="DF848698">
    <property type="protein sequence ID" value="GAT54558.1"/>
    <property type="molecule type" value="Genomic_DNA"/>
</dbReference>